<reference evidence="1 2" key="1">
    <citation type="submission" date="2024-02" db="EMBL/GenBank/DDBJ databases">
        <title>Marinospirillum sp. MEB 164 isolated from Lonar lake sediment.</title>
        <authorList>
            <person name="Joshi A."/>
            <person name="Thite S."/>
        </authorList>
    </citation>
    <scope>NUCLEOTIDE SEQUENCE [LARGE SCALE GENOMIC DNA]</scope>
    <source>
        <strain evidence="1 2">MEB164</strain>
    </source>
</reference>
<evidence type="ECO:0000313" key="2">
    <source>
        <dbReference type="Proteomes" id="UP001621714"/>
    </source>
</evidence>
<keyword evidence="2" id="KW-1185">Reference proteome</keyword>
<name>A0ABW8PYE7_9GAMM</name>
<protein>
    <submittedName>
        <fullName evidence="1">Uncharacterized protein</fullName>
    </submittedName>
</protein>
<comment type="caution">
    <text evidence="1">The sequence shown here is derived from an EMBL/GenBank/DDBJ whole genome shotgun (WGS) entry which is preliminary data.</text>
</comment>
<gene>
    <name evidence="1" type="ORF">V6U78_09695</name>
</gene>
<sequence length="188" mass="21519">MHHYLLKNAQQADCHLEFDLYQRAFEKQDLALLRRLRHQAQDPQPLADVWEAGSARWVMRDSSSTQRPDLAVWGAFLLLNSRAEQLVRAQLAADVEFLPLKVDGEPATLARVLSFWREDPSQTQVCPRTGELTRLVFDPQDARGQWVFKSQIEGCLHLYATQALKDLCQSEGLQGLAFDPHCLNFFIT</sequence>
<evidence type="ECO:0000313" key="1">
    <source>
        <dbReference type="EMBL" id="MFK7161308.1"/>
    </source>
</evidence>
<organism evidence="1 2">
    <name type="scientific">Marinospirillum alkalitolerans</name>
    <dbReference type="NCBI Taxonomy" id="3123374"/>
    <lineage>
        <taxon>Bacteria</taxon>
        <taxon>Pseudomonadati</taxon>
        <taxon>Pseudomonadota</taxon>
        <taxon>Gammaproteobacteria</taxon>
        <taxon>Oceanospirillales</taxon>
        <taxon>Oceanospirillaceae</taxon>
        <taxon>Marinospirillum</taxon>
    </lineage>
</organism>
<proteinExistence type="predicted"/>
<dbReference type="RefSeq" id="WP_405339876.1">
    <property type="nucleotide sequence ID" value="NZ_JBANFI010000005.1"/>
</dbReference>
<dbReference type="EMBL" id="JBANFI010000005">
    <property type="protein sequence ID" value="MFK7161308.1"/>
    <property type="molecule type" value="Genomic_DNA"/>
</dbReference>
<accession>A0ABW8PYE7</accession>
<dbReference type="Proteomes" id="UP001621714">
    <property type="component" value="Unassembled WGS sequence"/>
</dbReference>